<keyword evidence="4" id="KW-1185">Reference proteome</keyword>
<dbReference type="SUPFAM" id="SSF47413">
    <property type="entry name" value="lambda repressor-like DNA-binding domains"/>
    <property type="match status" value="1"/>
</dbReference>
<dbReference type="AlphaFoldDB" id="A0A934WUU8"/>
<comment type="caution">
    <text evidence="3">The sequence shown here is derived from an EMBL/GenBank/DDBJ whole genome shotgun (WGS) entry which is preliminary data.</text>
</comment>
<evidence type="ECO:0000313" key="3">
    <source>
        <dbReference type="EMBL" id="MBK6090309.1"/>
    </source>
</evidence>
<dbReference type="PROSITE" id="PS50943">
    <property type="entry name" value="HTH_CROC1"/>
    <property type="match status" value="1"/>
</dbReference>
<dbReference type="SMART" id="SM00530">
    <property type="entry name" value="HTH_XRE"/>
    <property type="match status" value="1"/>
</dbReference>
<proteinExistence type="predicted"/>
<dbReference type="PANTHER" id="PTHR46558:SF11">
    <property type="entry name" value="HTH-TYPE TRANSCRIPTIONAL REGULATOR XRE"/>
    <property type="match status" value="1"/>
</dbReference>
<keyword evidence="1" id="KW-0238">DNA-binding</keyword>
<accession>A0A934WUU8</accession>
<gene>
    <name evidence="3" type="ORF">JKK62_16980</name>
</gene>
<reference evidence="3" key="1">
    <citation type="submission" date="2021-01" db="EMBL/GenBank/DDBJ databases">
        <title>Genome public.</title>
        <authorList>
            <person name="Liu C."/>
            <person name="Sun Q."/>
        </authorList>
    </citation>
    <scope>NUCLEOTIDE SEQUENCE</scope>
    <source>
        <strain evidence="3">M6</strain>
    </source>
</reference>
<dbReference type="Pfam" id="PF01381">
    <property type="entry name" value="HTH_3"/>
    <property type="match status" value="1"/>
</dbReference>
<organism evidence="3 4">
    <name type="scientific">Ruminococcus difficilis</name>
    <dbReference type="NCBI Taxonomy" id="2763069"/>
    <lineage>
        <taxon>Bacteria</taxon>
        <taxon>Bacillati</taxon>
        <taxon>Bacillota</taxon>
        <taxon>Clostridia</taxon>
        <taxon>Eubacteriales</taxon>
        <taxon>Oscillospiraceae</taxon>
        <taxon>Ruminococcus</taxon>
    </lineage>
</organism>
<dbReference type="EMBL" id="JAEQMG010000198">
    <property type="protein sequence ID" value="MBK6090309.1"/>
    <property type="molecule type" value="Genomic_DNA"/>
</dbReference>
<feature type="domain" description="HTH cro/C1-type" evidence="2">
    <location>
        <begin position="24"/>
        <end position="58"/>
    </location>
</feature>
<dbReference type="InterPro" id="IPR010982">
    <property type="entry name" value="Lambda_DNA-bd_dom_sf"/>
</dbReference>
<evidence type="ECO:0000259" key="2">
    <source>
        <dbReference type="PROSITE" id="PS50943"/>
    </source>
</evidence>
<sequence>MIQEKWLIEDEYKETSIAILQQNLASLRVKLNINQEEMANIIGVSRQTYYSIETGKREMTWTTFLAIVFFFELCEATREMLKELSVFPIDLYIRFNDKQNEIYEE</sequence>
<protein>
    <submittedName>
        <fullName evidence="3">Helix-turn-helix domain-containing protein</fullName>
    </submittedName>
</protein>
<dbReference type="GO" id="GO:0003677">
    <property type="term" value="F:DNA binding"/>
    <property type="evidence" value="ECO:0007669"/>
    <property type="project" value="UniProtKB-KW"/>
</dbReference>
<dbReference type="PANTHER" id="PTHR46558">
    <property type="entry name" value="TRACRIPTIONAL REGULATORY PROTEIN-RELATED-RELATED"/>
    <property type="match status" value="1"/>
</dbReference>
<dbReference type="Gene3D" id="1.10.260.40">
    <property type="entry name" value="lambda repressor-like DNA-binding domains"/>
    <property type="match status" value="1"/>
</dbReference>
<evidence type="ECO:0000256" key="1">
    <source>
        <dbReference type="ARBA" id="ARBA00023125"/>
    </source>
</evidence>
<evidence type="ECO:0000313" key="4">
    <source>
        <dbReference type="Proteomes" id="UP000633365"/>
    </source>
</evidence>
<dbReference type="CDD" id="cd00093">
    <property type="entry name" value="HTH_XRE"/>
    <property type="match status" value="1"/>
</dbReference>
<name>A0A934WUU8_9FIRM</name>
<dbReference type="InterPro" id="IPR001387">
    <property type="entry name" value="Cro/C1-type_HTH"/>
</dbReference>
<dbReference type="Proteomes" id="UP000633365">
    <property type="component" value="Unassembled WGS sequence"/>
</dbReference>